<keyword evidence="5" id="KW-0175">Coiled coil</keyword>
<dbReference type="Proteomes" id="UP000467700">
    <property type="component" value="Unassembled WGS sequence"/>
</dbReference>
<sequence>MADVRALLKAKRQEVRISHPYATYTTSGQLKCSICASIVKHASAWEGHLGSKAHRTNILRLREEEKRQQEARLAKEREEELAREREEEEQEEEPEPAVEEVKGKRKSPSSAEAGANHIDKKRKVEGVQPAPAKAASTSSFPADFFSDPNHAPVLLSEDDEDEDEDKPTAEPTKSKPHEPASVVDLEYERFQRELLASAPAADPSETFARATVYAEPVIVSTETAGLPPDAGGAAEVQEAPEPTEEELRRKKEQEERELIMDRLLEEERAQEDADTRVQALKNKLEGLRKRREAKKTKAKS</sequence>
<evidence type="ECO:0000313" key="8">
    <source>
        <dbReference type="EMBL" id="CAA7265576.1"/>
    </source>
</evidence>
<feature type="region of interest" description="Disordered" evidence="7">
    <location>
        <begin position="223"/>
        <end position="254"/>
    </location>
</feature>
<feature type="compositionally biased region" description="Basic and acidic residues" evidence="7">
    <location>
        <begin position="245"/>
        <end position="254"/>
    </location>
</feature>
<evidence type="ECO:0000313" key="9">
    <source>
        <dbReference type="Proteomes" id="UP000467700"/>
    </source>
</evidence>
<dbReference type="GO" id="GO:0033314">
    <property type="term" value="P:mitotic DNA replication checkpoint signaling"/>
    <property type="evidence" value="ECO:0007669"/>
    <property type="project" value="TreeGrafter"/>
</dbReference>
<dbReference type="EMBL" id="CACVBS010000049">
    <property type="protein sequence ID" value="CAA7265576.1"/>
    <property type="molecule type" value="Genomic_DNA"/>
</dbReference>
<keyword evidence="6" id="KW-0539">Nucleus</keyword>
<dbReference type="PANTHER" id="PTHR13278">
    <property type="entry name" value="ZINC FINGER PROTEIN 830"/>
    <property type="match status" value="1"/>
</dbReference>
<feature type="compositionally biased region" description="Acidic residues" evidence="7">
    <location>
        <begin position="156"/>
        <end position="165"/>
    </location>
</feature>
<feature type="compositionally biased region" description="Basic and acidic residues" evidence="7">
    <location>
        <begin position="166"/>
        <end position="178"/>
    </location>
</feature>
<keyword evidence="4" id="KW-0862">Zinc</keyword>
<dbReference type="SUPFAM" id="SSF57667">
    <property type="entry name" value="beta-beta-alpha zinc fingers"/>
    <property type="match status" value="1"/>
</dbReference>
<dbReference type="GO" id="GO:0005681">
    <property type="term" value="C:spliceosomal complex"/>
    <property type="evidence" value="ECO:0007669"/>
    <property type="project" value="InterPro"/>
</dbReference>
<protein>
    <recommendedName>
        <fullName evidence="10">Coiled-coil domain-containing protein 16</fullName>
    </recommendedName>
</protein>
<proteinExistence type="predicted"/>
<dbReference type="GO" id="GO:0033260">
    <property type="term" value="P:nuclear DNA replication"/>
    <property type="evidence" value="ECO:0007669"/>
    <property type="project" value="TreeGrafter"/>
</dbReference>
<dbReference type="GO" id="GO:0008270">
    <property type="term" value="F:zinc ion binding"/>
    <property type="evidence" value="ECO:0007669"/>
    <property type="project" value="UniProtKB-KW"/>
</dbReference>
<evidence type="ECO:0000256" key="6">
    <source>
        <dbReference type="ARBA" id="ARBA00023242"/>
    </source>
</evidence>
<evidence type="ECO:0000256" key="7">
    <source>
        <dbReference type="SAM" id="MobiDB-lite"/>
    </source>
</evidence>
<reference evidence="8 9" key="1">
    <citation type="submission" date="2020-01" db="EMBL/GenBank/DDBJ databases">
        <authorList>
            <person name="Gupta K D."/>
        </authorList>
    </citation>
    <scope>NUCLEOTIDE SEQUENCE [LARGE SCALE GENOMIC DNA]</scope>
</reference>
<dbReference type="Gene3D" id="3.30.160.60">
    <property type="entry name" value="Classic Zinc Finger"/>
    <property type="match status" value="1"/>
</dbReference>
<keyword evidence="9" id="KW-1185">Reference proteome</keyword>
<evidence type="ECO:0000256" key="1">
    <source>
        <dbReference type="ARBA" id="ARBA00004123"/>
    </source>
</evidence>
<feature type="compositionally biased region" description="Acidic residues" evidence="7">
    <location>
        <begin position="86"/>
        <end position="98"/>
    </location>
</feature>
<comment type="subcellular location">
    <subcellularLocation>
        <location evidence="1">Nucleus</location>
    </subcellularLocation>
</comment>
<keyword evidence="3" id="KW-0863">Zinc-finger</keyword>
<dbReference type="PANTHER" id="PTHR13278:SF0">
    <property type="entry name" value="ZINC FINGER PROTEIN 830"/>
    <property type="match status" value="1"/>
</dbReference>
<gene>
    <name evidence="8" type="ORF">AAE3_LOCUS7832</name>
</gene>
<dbReference type="GO" id="GO:0044773">
    <property type="term" value="P:mitotic DNA damage checkpoint signaling"/>
    <property type="evidence" value="ECO:0007669"/>
    <property type="project" value="TreeGrafter"/>
</dbReference>
<dbReference type="GO" id="GO:0003676">
    <property type="term" value="F:nucleic acid binding"/>
    <property type="evidence" value="ECO:0007669"/>
    <property type="project" value="InterPro"/>
</dbReference>
<dbReference type="OrthoDB" id="77607at2759"/>
<dbReference type="InterPro" id="IPR036236">
    <property type="entry name" value="Znf_C2H2_sf"/>
</dbReference>
<name>A0A8S0WTW6_CYCAE</name>
<dbReference type="InterPro" id="IPR040050">
    <property type="entry name" value="ZNF830-like"/>
</dbReference>
<comment type="caution">
    <text evidence="8">The sequence shown here is derived from an EMBL/GenBank/DDBJ whole genome shotgun (WGS) entry which is preliminary data.</text>
</comment>
<feature type="region of interest" description="Disordered" evidence="7">
    <location>
        <begin position="66"/>
        <end position="183"/>
    </location>
</feature>
<evidence type="ECO:0000256" key="5">
    <source>
        <dbReference type="ARBA" id="ARBA00023054"/>
    </source>
</evidence>
<evidence type="ECO:0000256" key="2">
    <source>
        <dbReference type="ARBA" id="ARBA00022723"/>
    </source>
</evidence>
<feature type="compositionally biased region" description="Basic and acidic residues" evidence="7">
    <location>
        <begin position="66"/>
        <end position="85"/>
    </location>
</feature>
<keyword evidence="2" id="KW-0479">Metal-binding</keyword>
<evidence type="ECO:0008006" key="10">
    <source>
        <dbReference type="Google" id="ProtNLM"/>
    </source>
</evidence>
<evidence type="ECO:0000256" key="4">
    <source>
        <dbReference type="ARBA" id="ARBA00022833"/>
    </source>
</evidence>
<evidence type="ECO:0000256" key="3">
    <source>
        <dbReference type="ARBA" id="ARBA00022771"/>
    </source>
</evidence>
<organism evidence="8 9">
    <name type="scientific">Cyclocybe aegerita</name>
    <name type="common">Black poplar mushroom</name>
    <name type="synonym">Agrocybe aegerita</name>
    <dbReference type="NCBI Taxonomy" id="1973307"/>
    <lineage>
        <taxon>Eukaryota</taxon>
        <taxon>Fungi</taxon>
        <taxon>Dikarya</taxon>
        <taxon>Basidiomycota</taxon>
        <taxon>Agaricomycotina</taxon>
        <taxon>Agaricomycetes</taxon>
        <taxon>Agaricomycetidae</taxon>
        <taxon>Agaricales</taxon>
        <taxon>Agaricineae</taxon>
        <taxon>Bolbitiaceae</taxon>
        <taxon>Cyclocybe</taxon>
    </lineage>
</organism>
<accession>A0A8S0WTW6</accession>
<dbReference type="AlphaFoldDB" id="A0A8S0WTW6"/>